<feature type="domain" description="Bacteriophage P22 Orf201 C-terminal" evidence="1">
    <location>
        <begin position="118"/>
        <end position="160"/>
    </location>
</feature>
<name>A0AAW3S1Z8_STEMA</name>
<reference evidence="2" key="2">
    <citation type="journal article" date="2020" name="Front. Microbiol.">
        <title>Genetic Variants of the DSF Quorum Sensing System in Stenotrophomonas maltophilia Influence Virulence and Resistance Phenotypes Among Genotypically Diverse Clinical Isolates.</title>
        <authorList>
            <person name="Yero D."/>
            <person name="Huedo P."/>
            <person name="Conchillo-Sole O."/>
            <person name="Martinez-Servat S."/>
            <person name="Mamat U."/>
            <person name="Coves X."/>
            <person name="Llanas F."/>
            <person name="Roca I."/>
            <person name="Vila J."/>
            <person name="Schaible U.E."/>
            <person name="Daura X."/>
            <person name="Gibert I."/>
        </authorList>
    </citation>
    <scope>NUCLEOTIDE SEQUENCE</scope>
    <source>
        <strain evidence="2">OG156</strain>
    </source>
</reference>
<evidence type="ECO:0000313" key="2">
    <source>
        <dbReference type="EMBL" id="MBA0310404.1"/>
    </source>
</evidence>
<dbReference type="RefSeq" id="WP_180848882.1">
    <property type="nucleotide sequence ID" value="NZ_RAUE01000010.1"/>
</dbReference>
<evidence type="ECO:0000313" key="3">
    <source>
        <dbReference type="Proteomes" id="UP000822271"/>
    </source>
</evidence>
<reference evidence="2" key="1">
    <citation type="submission" date="2018-09" db="EMBL/GenBank/DDBJ databases">
        <authorList>
            <person name="Groschel M."/>
            <person name="Kohl T."/>
            <person name="Conchillo-Sole O."/>
            <person name="Mamat U."/>
            <person name="Yero D."/>
            <person name="Niemann S."/>
            <person name="Daura X."/>
            <person name="Gibert I."/>
        </authorList>
    </citation>
    <scope>NUCLEOTIDE SEQUENCE</scope>
    <source>
        <strain evidence="2">OG156</strain>
    </source>
</reference>
<gene>
    <name evidence="2" type="ORF">D7Y33_05140</name>
</gene>
<organism evidence="2 3">
    <name type="scientific">Stenotrophomonas maltophilia</name>
    <name type="common">Pseudomonas maltophilia</name>
    <name type="synonym">Xanthomonas maltophilia</name>
    <dbReference type="NCBI Taxonomy" id="40324"/>
    <lineage>
        <taxon>Bacteria</taxon>
        <taxon>Pseudomonadati</taxon>
        <taxon>Pseudomonadota</taxon>
        <taxon>Gammaproteobacteria</taxon>
        <taxon>Lysobacterales</taxon>
        <taxon>Lysobacteraceae</taxon>
        <taxon>Stenotrophomonas</taxon>
        <taxon>Stenotrophomonas maltophilia group</taxon>
    </lineage>
</organism>
<dbReference type="EMBL" id="RAUE01000010">
    <property type="protein sequence ID" value="MBA0310404.1"/>
    <property type="molecule type" value="Genomic_DNA"/>
</dbReference>
<dbReference type="Proteomes" id="UP000822271">
    <property type="component" value="Unassembled WGS sequence"/>
</dbReference>
<dbReference type="Pfam" id="PF10549">
    <property type="entry name" value="ORF11CD3"/>
    <property type="match status" value="1"/>
</dbReference>
<protein>
    <submittedName>
        <fullName evidence="2">Rha family transcriptional regulator</fullName>
    </submittedName>
</protein>
<evidence type="ECO:0000259" key="1">
    <source>
        <dbReference type="Pfam" id="PF10549"/>
    </source>
</evidence>
<dbReference type="InterPro" id="IPR018877">
    <property type="entry name" value="Phage_P22_Orf201_C"/>
</dbReference>
<dbReference type="NCBIfam" id="TIGR02681">
    <property type="entry name" value="phage_pRha"/>
    <property type="match status" value="1"/>
</dbReference>
<dbReference type="AlphaFoldDB" id="A0AAW3S1Z8"/>
<sequence length="173" mass="20067">MNVDSIQDMVMLAGGQPMTDSRRIAKYFGKRHDNVLRTIHKAVEEAPDESAKLNFEVCFEISGLQNGKPQRYYLLTKDGFMAVALAFTGKKAAEVRWAFIRAFNRMAEFIRTQASGAMERWNVAYVEYRQEREHVSNCAKDMNRWKRRKVEHQQRLQRLDPQLGLTFCGEVSS</sequence>
<comment type="caution">
    <text evidence="2">The sequence shown here is derived from an EMBL/GenBank/DDBJ whole genome shotgun (WGS) entry which is preliminary data.</text>
</comment>
<dbReference type="InterPro" id="IPR014054">
    <property type="entry name" value="Phage_regulatory_Rha"/>
</dbReference>
<dbReference type="Pfam" id="PF09669">
    <property type="entry name" value="Phage_pRha"/>
    <property type="match status" value="1"/>
</dbReference>
<accession>A0AAW3S1Z8</accession>
<proteinExistence type="predicted"/>